<feature type="transmembrane region" description="Helical" evidence="1">
    <location>
        <begin position="17"/>
        <end position="37"/>
    </location>
</feature>
<dbReference type="AlphaFoldDB" id="A0AAD1INY4"/>
<sequence>MTIRAEQIKLATTRSPVWTVAGVVVLSLGLAALQASVGSMSTPIEPERAALGVATFAVPVLLVLAALTVTGEYRTGMIRTTFLAEPNRMRVLSAKAVVAAVFAGLWTAVMVVASAVVVRVIGTERQGADLALSDPGLWRTVGAIALYAMLGSVLAVGLGALIRHSAGVIAVLLMMPFVVEPLLGAMPQVGERVGPLLPFTNANAFTAVPSLRTVSMWWGPLGSLAYFAGFVVVVFVLAMIDINRRDP</sequence>
<proteinExistence type="predicted"/>
<evidence type="ECO:0000313" key="2">
    <source>
        <dbReference type="EMBL" id="BBY18008.1"/>
    </source>
</evidence>
<gene>
    <name evidence="2" type="ORF">MLIT_36000</name>
</gene>
<feature type="transmembrane region" description="Helical" evidence="1">
    <location>
        <begin position="96"/>
        <end position="121"/>
    </location>
</feature>
<feature type="transmembrane region" description="Helical" evidence="1">
    <location>
        <begin position="141"/>
        <end position="162"/>
    </location>
</feature>
<feature type="transmembrane region" description="Helical" evidence="1">
    <location>
        <begin position="169"/>
        <end position="189"/>
    </location>
</feature>
<keyword evidence="1" id="KW-0812">Transmembrane</keyword>
<evidence type="ECO:0000313" key="3">
    <source>
        <dbReference type="Proteomes" id="UP000466607"/>
    </source>
</evidence>
<reference evidence="2 3" key="1">
    <citation type="journal article" date="2019" name="Emerg. Microbes Infect.">
        <title>Comprehensive subspecies identification of 175 nontuberculous mycobacteria species based on 7547 genomic profiles.</title>
        <authorList>
            <person name="Matsumoto Y."/>
            <person name="Kinjo T."/>
            <person name="Motooka D."/>
            <person name="Nabeya D."/>
            <person name="Jung N."/>
            <person name="Uechi K."/>
            <person name="Horii T."/>
            <person name="Iida T."/>
            <person name="Fujita J."/>
            <person name="Nakamura S."/>
        </authorList>
    </citation>
    <scope>NUCLEOTIDE SEQUENCE [LARGE SCALE GENOMIC DNA]</scope>
    <source>
        <strain evidence="2 3">JCM 17423</strain>
    </source>
</reference>
<feature type="transmembrane region" description="Helical" evidence="1">
    <location>
        <begin position="217"/>
        <end position="240"/>
    </location>
</feature>
<organism evidence="2 3">
    <name type="scientific">Mycolicibacterium litorale</name>
    <dbReference type="NCBI Taxonomy" id="758802"/>
    <lineage>
        <taxon>Bacteria</taxon>
        <taxon>Bacillati</taxon>
        <taxon>Actinomycetota</taxon>
        <taxon>Actinomycetes</taxon>
        <taxon>Mycobacteriales</taxon>
        <taxon>Mycobacteriaceae</taxon>
        <taxon>Mycolicibacterium</taxon>
    </lineage>
</organism>
<feature type="transmembrane region" description="Helical" evidence="1">
    <location>
        <begin position="49"/>
        <end position="69"/>
    </location>
</feature>
<accession>A0AAD1INY4</accession>
<dbReference type="Proteomes" id="UP000466607">
    <property type="component" value="Chromosome"/>
</dbReference>
<dbReference type="EMBL" id="AP022586">
    <property type="protein sequence ID" value="BBY18008.1"/>
    <property type="molecule type" value="Genomic_DNA"/>
</dbReference>
<name>A0AAD1INY4_9MYCO</name>
<keyword evidence="1" id="KW-0472">Membrane</keyword>
<keyword evidence="1" id="KW-1133">Transmembrane helix</keyword>
<keyword evidence="3" id="KW-1185">Reference proteome</keyword>
<dbReference type="RefSeq" id="WP_134057647.1">
    <property type="nucleotide sequence ID" value="NZ_AP022586.1"/>
</dbReference>
<protein>
    <submittedName>
        <fullName evidence="2">ABC transporter permease</fullName>
    </submittedName>
</protein>
<evidence type="ECO:0000256" key="1">
    <source>
        <dbReference type="SAM" id="Phobius"/>
    </source>
</evidence>